<keyword evidence="5" id="KW-1185">Reference proteome</keyword>
<dbReference type="EMBL" id="BKCL01000003">
    <property type="protein sequence ID" value="GEQ97695.1"/>
    <property type="molecule type" value="Genomic_DNA"/>
</dbReference>
<protein>
    <submittedName>
        <fullName evidence="2">Uncharacterized protein</fullName>
    </submittedName>
</protein>
<gene>
    <name evidence="2" type="ORF">JCM17844_13320</name>
    <name evidence="3" type="ORF">JCM17845_15870</name>
</gene>
<evidence type="ECO:0000256" key="1">
    <source>
        <dbReference type="SAM" id="MobiDB-lite"/>
    </source>
</evidence>
<dbReference type="EMBL" id="BKCM01000007">
    <property type="protein sequence ID" value="GER00964.1"/>
    <property type="molecule type" value="Genomic_DNA"/>
</dbReference>
<dbReference type="AlphaFoldDB" id="A0A5A7MRR5"/>
<feature type="region of interest" description="Disordered" evidence="1">
    <location>
        <begin position="1"/>
        <end position="51"/>
    </location>
</feature>
<proteinExistence type="predicted"/>
<accession>A0A5A7MRR5</accession>
<feature type="compositionally biased region" description="Low complexity" evidence="1">
    <location>
        <begin position="1"/>
        <end position="17"/>
    </location>
</feature>
<evidence type="ECO:0000313" key="2">
    <source>
        <dbReference type="EMBL" id="GEQ97695.1"/>
    </source>
</evidence>
<accession>A0A5A7MZX7</accession>
<evidence type="ECO:0000313" key="5">
    <source>
        <dbReference type="Proteomes" id="UP000325187"/>
    </source>
</evidence>
<sequence length="93" mass="10083">MASPTPLSALLAPLTKAARPDPQPARTDNFTRRNPEEPASETGRTDNASTDLEIDQAKQDLAQTLAQFGREAVGRPSESPAFQRLGQIIDIRV</sequence>
<dbReference type="Proteomes" id="UP000325187">
    <property type="component" value="Unassembled WGS sequence"/>
</dbReference>
<dbReference type="RefSeq" id="WP_150000123.1">
    <property type="nucleotide sequence ID" value="NZ_BKCL01000003.1"/>
</dbReference>
<dbReference type="Proteomes" id="UP000322084">
    <property type="component" value="Unassembled WGS sequence"/>
</dbReference>
<name>A0A5A7MRR5_9PROT</name>
<evidence type="ECO:0000313" key="3">
    <source>
        <dbReference type="EMBL" id="GER00964.1"/>
    </source>
</evidence>
<evidence type="ECO:0000313" key="4">
    <source>
        <dbReference type="Proteomes" id="UP000322084"/>
    </source>
</evidence>
<reference evidence="4 5" key="1">
    <citation type="submission" date="2019-09" db="EMBL/GenBank/DDBJ databases">
        <title>NBRP : Genome information of microbial organism related human and environment.</title>
        <authorList>
            <person name="Hattori M."/>
            <person name="Oshima K."/>
            <person name="Inaba H."/>
            <person name="Suda W."/>
            <person name="Sakamoto M."/>
            <person name="Iino T."/>
            <person name="Kitahara M."/>
            <person name="Oshida Y."/>
            <person name="Iida T."/>
            <person name="Kudo T."/>
            <person name="Itoh T."/>
            <person name="Ohkuma M."/>
        </authorList>
    </citation>
    <scope>NUCLEOTIDE SEQUENCE [LARGE SCALE GENOMIC DNA]</scope>
    <source>
        <strain evidence="2 4">Hi-2</strain>
        <strain evidence="3 5">Mie-1</strain>
    </source>
</reference>
<organism evidence="2 4">
    <name type="scientific">Iodidimonas gelatinilytica</name>
    <dbReference type="NCBI Taxonomy" id="1236966"/>
    <lineage>
        <taxon>Bacteria</taxon>
        <taxon>Pseudomonadati</taxon>
        <taxon>Pseudomonadota</taxon>
        <taxon>Alphaproteobacteria</taxon>
        <taxon>Iodidimonadales</taxon>
        <taxon>Iodidimonadaceae</taxon>
        <taxon>Iodidimonas</taxon>
    </lineage>
</organism>
<comment type="caution">
    <text evidence="2">The sequence shown here is derived from an EMBL/GenBank/DDBJ whole genome shotgun (WGS) entry which is preliminary data.</text>
</comment>